<evidence type="ECO:0000256" key="1">
    <source>
        <dbReference type="ARBA" id="ARBA00006479"/>
    </source>
</evidence>
<name>A0ABU7XTR7_9FLAO</name>
<dbReference type="Gene3D" id="3.30.420.40">
    <property type="match status" value="2"/>
</dbReference>
<evidence type="ECO:0000313" key="3">
    <source>
        <dbReference type="Proteomes" id="UP001337305"/>
    </source>
</evidence>
<keyword evidence="3" id="KW-1185">Reference proteome</keyword>
<gene>
    <name evidence="2" type="ORF">N1F79_08605</name>
</gene>
<comment type="caution">
    <text evidence="2">The sequence shown here is derived from an EMBL/GenBank/DDBJ whole genome shotgun (WGS) entry which is preliminary data.</text>
</comment>
<accession>A0ABU7XTR7</accession>
<protein>
    <submittedName>
        <fullName evidence="2">ROK family protein</fullName>
    </submittedName>
</protein>
<dbReference type="RefSeq" id="WP_303305540.1">
    <property type="nucleotide sequence ID" value="NZ_JAODOP010000004.1"/>
</dbReference>
<dbReference type="InterPro" id="IPR043129">
    <property type="entry name" value="ATPase_NBD"/>
</dbReference>
<organism evidence="2 3">
    <name type="scientific">Flavivirga spongiicola</name>
    <dbReference type="NCBI Taxonomy" id="421621"/>
    <lineage>
        <taxon>Bacteria</taxon>
        <taxon>Pseudomonadati</taxon>
        <taxon>Bacteroidota</taxon>
        <taxon>Flavobacteriia</taxon>
        <taxon>Flavobacteriales</taxon>
        <taxon>Flavobacteriaceae</taxon>
        <taxon>Flavivirga</taxon>
    </lineage>
</organism>
<dbReference type="Pfam" id="PF00480">
    <property type="entry name" value="ROK"/>
    <property type="match status" value="2"/>
</dbReference>
<dbReference type="EMBL" id="JAODOP010000004">
    <property type="protein sequence ID" value="MEF3833190.1"/>
    <property type="molecule type" value="Genomic_DNA"/>
</dbReference>
<sequence length="309" mass="33974">MSNQIAIGVDVGGSHITSAAVDLKKLTIISETTFSVKVDNKAEKDIILRKWSDAINKTIVSASLMQSTNIGFAIPGPFNYKDGIALFKGENDKYENLYNVSISEELSKYLVSEETNFRFLNDATSFAVGVSAQGKAKNCNKIIAVTLGTGFGSAFIKEGIPLVNHPEVPKEGCLWDKPFKSGVGDDYFSTRWCIKRYDEISSKSVNGVKEIAKANTDNSRLLFEEFGHNMGHFMIPFIQKYEPQLIVVGGNISKASNLFIPTLNQVVKAAGLDVRIEISTLMEDAAIIGSAKLFNVEFWNKIKNDLPVN</sequence>
<evidence type="ECO:0000313" key="2">
    <source>
        <dbReference type="EMBL" id="MEF3833190.1"/>
    </source>
</evidence>
<dbReference type="Proteomes" id="UP001337305">
    <property type="component" value="Unassembled WGS sequence"/>
</dbReference>
<proteinExistence type="inferred from homology"/>
<comment type="similarity">
    <text evidence="1">Belongs to the ROK (NagC/XylR) family.</text>
</comment>
<dbReference type="PANTHER" id="PTHR18964:SF149">
    <property type="entry name" value="BIFUNCTIONAL UDP-N-ACETYLGLUCOSAMINE 2-EPIMERASE_N-ACETYLMANNOSAMINE KINASE"/>
    <property type="match status" value="1"/>
</dbReference>
<dbReference type="SUPFAM" id="SSF53067">
    <property type="entry name" value="Actin-like ATPase domain"/>
    <property type="match status" value="1"/>
</dbReference>
<dbReference type="PANTHER" id="PTHR18964">
    <property type="entry name" value="ROK (REPRESSOR, ORF, KINASE) FAMILY"/>
    <property type="match status" value="1"/>
</dbReference>
<dbReference type="InterPro" id="IPR000600">
    <property type="entry name" value="ROK"/>
</dbReference>
<dbReference type="CDD" id="cd23763">
    <property type="entry name" value="ASKHA_ATPase_ROK"/>
    <property type="match status" value="1"/>
</dbReference>
<reference evidence="2 3" key="1">
    <citation type="submission" date="2022-09" db="EMBL/GenBank/DDBJ databases">
        <title>Genome sequencing of Flavivirga sp. MEBiC05379.</title>
        <authorList>
            <person name="Oh H.-M."/>
            <person name="Kwon K.K."/>
            <person name="Park M.J."/>
            <person name="Yang S.-H."/>
        </authorList>
    </citation>
    <scope>NUCLEOTIDE SEQUENCE [LARGE SCALE GENOMIC DNA]</scope>
    <source>
        <strain evidence="2 3">MEBiC05379</strain>
    </source>
</reference>